<protein>
    <recommendedName>
        <fullName evidence="3">Protease PrsW</fullName>
    </recommendedName>
    <alternativeName>
        <fullName evidence="10">Protease responsible for activating sigma-W</fullName>
    </alternativeName>
</protein>
<dbReference type="GO" id="GO:0005886">
    <property type="term" value="C:plasma membrane"/>
    <property type="evidence" value="ECO:0007669"/>
    <property type="project" value="UniProtKB-SubCell"/>
</dbReference>
<evidence type="ECO:0000256" key="6">
    <source>
        <dbReference type="ARBA" id="ARBA00022692"/>
    </source>
</evidence>
<gene>
    <name evidence="12" type="ORF">DQL93_05625</name>
    <name evidence="13" type="ORF">LOB85_07230</name>
</gene>
<keyword evidence="6 11" id="KW-0812">Transmembrane</keyword>
<keyword evidence="5 12" id="KW-0645">Protease</keyword>
<feature type="transmembrane region" description="Helical" evidence="11">
    <location>
        <begin position="44"/>
        <end position="67"/>
    </location>
</feature>
<dbReference type="Proteomes" id="UP001200334">
    <property type="component" value="Unassembled WGS sequence"/>
</dbReference>
<organism evidence="12">
    <name type="scientific">Lactobacillus delbrueckii subsp. lactis</name>
    <dbReference type="NCBI Taxonomy" id="29397"/>
    <lineage>
        <taxon>Bacteria</taxon>
        <taxon>Bacillati</taxon>
        <taxon>Bacillota</taxon>
        <taxon>Bacilli</taxon>
        <taxon>Lactobacillales</taxon>
        <taxon>Lactobacillaceae</taxon>
        <taxon>Lactobacillus</taxon>
    </lineage>
</organism>
<evidence type="ECO:0000256" key="7">
    <source>
        <dbReference type="ARBA" id="ARBA00022801"/>
    </source>
</evidence>
<evidence type="ECO:0000256" key="9">
    <source>
        <dbReference type="ARBA" id="ARBA00023136"/>
    </source>
</evidence>
<keyword evidence="12" id="KW-0482">Metalloprotease</keyword>
<keyword evidence="9 11" id="KW-0472">Membrane</keyword>
<dbReference type="PANTHER" id="PTHR36844:SF1">
    <property type="entry name" value="PROTEASE PRSW"/>
    <property type="match status" value="1"/>
</dbReference>
<dbReference type="PANTHER" id="PTHR36844">
    <property type="entry name" value="PROTEASE PRSW"/>
    <property type="match status" value="1"/>
</dbReference>
<reference evidence="13 14" key="2">
    <citation type="submission" date="2021-12" db="EMBL/GenBank/DDBJ databases">
        <title>Antimicrobial susceptibility of Lactobacillus delbrueckii subsp. lactis obtained from milk products and other habitats.</title>
        <authorList>
            <person name="Shani N."/>
        </authorList>
    </citation>
    <scope>NUCLEOTIDE SEQUENCE [LARGE SCALE GENOMIC DNA]</scope>
    <source>
        <strain evidence="13 14">FAM 21755</strain>
    </source>
</reference>
<evidence type="ECO:0000256" key="5">
    <source>
        <dbReference type="ARBA" id="ARBA00022670"/>
    </source>
</evidence>
<sequence>MFFFFLEPVLIYNWLLILAAVIPAIFLMIMVYQSDRLEPESPYLLWKMVTGGIWSAVVAGILEWIANGVLTSYVSQKDPIYNVIMYFVIVAYAEEGAKYFFLKRRSWFSREFNCQYDGVVYAVFVALGFALWENISYVMIYGFSTALVRAVTAVPGHACFGVFMGIFYGLSRGYAYLGKNIRSKFFRVLAIVVPAALHGSYDYVASLNSAEGQWIFLAFIAVLFFISFHLVNRMSKNDKYFQIDRRNYRF</sequence>
<dbReference type="PIRSF" id="PIRSF016933">
    <property type="entry name" value="PrsW"/>
    <property type="match status" value="1"/>
</dbReference>
<evidence type="ECO:0000313" key="14">
    <source>
        <dbReference type="Proteomes" id="UP001200334"/>
    </source>
</evidence>
<dbReference type="GO" id="GO:0006508">
    <property type="term" value="P:proteolysis"/>
    <property type="evidence" value="ECO:0007669"/>
    <property type="project" value="UniProtKB-KW"/>
</dbReference>
<dbReference type="OrthoDB" id="5504276at2"/>
<feature type="transmembrane region" description="Helical" evidence="11">
    <location>
        <begin position="118"/>
        <end position="140"/>
    </location>
</feature>
<evidence type="ECO:0000256" key="2">
    <source>
        <dbReference type="ARBA" id="ARBA00009165"/>
    </source>
</evidence>
<dbReference type="EMBL" id="JAJNUY010000032">
    <property type="protein sequence ID" value="MCD5563897.1"/>
    <property type="molecule type" value="Genomic_DNA"/>
</dbReference>
<dbReference type="InterPro" id="IPR026898">
    <property type="entry name" value="PrsW"/>
</dbReference>
<comment type="subcellular location">
    <subcellularLocation>
        <location evidence="1">Cell membrane</location>
        <topology evidence="1">Multi-pass membrane protein</topology>
    </subcellularLocation>
</comment>
<keyword evidence="4" id="KW-1003">Cell membrane</keyword>
<dbReference type="GO" id="GO:0008237">
    <property type="term" value="F:metallopeptidase activity"/>
    <property type="evidence" value="ECO:0007669"/>
    <property type="project" value="UniProtKB-KW"/>
</dbReference>
<dbReference type="InterPro" id="IPR023596">
    <property type="entry name" value="Peptidase_PrsW_arch/bac"/>
</dbReference>
<dbReference type="Pfam" id="PF13367">
    <property type="entry name" value="PrsW-protease"/>
    <property type="match status" value="1"/>
</dbReference>
<feature type="transmembrane region" description="Helical" evidence="11">
    <location>
        <begin position="146"/>
        <end position="170"/>
    </location>
</feature>
<name>A0A061C183_LACDL</name>
<evidence type="ECO:0000256" key="1">
    <source>
        <dbReference type="ARBA" id="ARBA00004651"/>
    </source>
</evidence>
<evidence type="ECO:0000256" key="10">
    <source>
        <dbReference type="ARBA" id="ARBA00030345"/>
    </source>
</evidence>
<accession>A0A061C183</accession>
<evidence type="ECO:0000256" key="3">
    <source>
        <dbReference type="ARBA" id="ARBA00018997"/>
    </source>
</evidence>
<keyword evidence="7" id="KW-0378">Hydrolase</keyword>
<feature type="transmembrane region" description="Helical" evidence="11">
    <location>
        <begin position="185"/>
        <end position="201"/>
    </location>
</feature>
<feature type="transmembrane region" description="Helical" evidence="11">
    <location>
        <begin position="79"/>
        <end position="97"/>
    </location>
</feature>
<reference evidence="12" key="1">
    <citation type="submission" date="2018-07" db="EMBL/GenBank/DDBJ databases">
        <authorList>
            <person name="Somerville V."/>
        </authorList>
    </citation>
    <scope>NUCLEOTIDE SEQUENCE</scope>
    <source>
        <strain evidence="12">NWC_2_2</strain>
    </source>
</reference>
<evidence type="ECO:0000256" key="11">
    <source>
        <dbReference type="SAM" id="Phobius"/>
    </source>
</evidence>
<evidence type="ECO:0000256" key="4">
    <source>
        <dbReference type="ARBA" id="ARBA00022475"/>
    </source>
</evidence>
<evidence type="ECO:0000256" key="8">
    <source>
        <dbReference type="ARBA" id="ARBA00022989"/>
    </source>
</evidence>
<keyword evidence="8 11" id="KW-1133">Transmembrane helix</keyword>
<comment type="similarity">
    <text evidence="2">Belongs to the protease PrsW family.</text>
</comment>
<feature type="transmembrane region" description="Helical" evidence="11">
    <location>
        <begin position="213"/>
        <end position="231"/>
    </location>
</feature>
<evidence type="ECO:0000313" key="13">
    <source>
        <dbReference type="EMBL" id="MCD5563897.1"/>
    </source>
</evidence>
<proteinExistence type="inferred from homology"/>
<feature type="transmembrane region" description="Helical" evidence="11">
    <location>
        <begin position="12"/>
        <end position="32"/>
    </location>
</feature>
<dbReference type="RefSeq" id="WP_003615229.1">
    <property type="nucleotide sequence ID" value="NZ_BJLO01000029.1"/>
</dbReference>
<dbReference type="EMBL" id="CP031023">
    <property type="protein sequence ID" value="AZA16073.1"/>
    <property type="molecule type" value="Genomic_DNA"/>
</dbReference>
<evidence type="ECO:0000313" key="12">
    <source>
        <dbReference type="EMBL" id="AZA16073.1"/>
    </source>
</evidence>
<dbReference type="AlphaFoldDB" id="A0A061C183"/>